<keyword evidence="2" id="KW-0808">Transferase</keyword>
<organism evidence="2 3">
    <name type="scientific">Bacillus spizizenii</name>
    <name type="common">Bacillus subtilis subsp. spizizenii</name>
    <dbReference type="NCBI Taxonomy" id="96241"/>
    <lineage>
        <taxon>Bacteria</taxon>
        <taxon>Bacillati</taxon>
        <taxon>Bacillota</taxon>
        <taxon>Bacilli</taxon>
        <taxon>Bacillales</taxon>
        <taxon>Bacillaceae</taxon>
        <taxon>Bacillus</taxon>
    </lineage>
</organism>
<accession>A0A9Q4HAN1</accession>
<dbReference type="InterPro" id="IPR029063">
    <property type="entry name" value="SAM-dependent_MTases_sf"/>
</dbReference>
<dbReference type="SUPFAM" id="SSF53335">
    <property type="entry name" value="S-adenosyl-L-methionine-dependent methyltransferases"/>
    <property type="match status" value="1"/>
</dbReference>
<dbReference type="InterPro" id="IPR013216">
    <property type="entry name" value="Methyltransf_11"/>
</dbReference>
<evidence type="ECO:0000313" key="2">
    <source>
        <dbReference type="EMBL" id="MCY8123048.1"/>
    </source>
</evidence>
<dbReference type="GO" id="GO:0008757">
    <property type="term" value="F:S-adenosylmethionine-dependent methyltransferase activity"/>
    <property type="evidence" value="ECO:0007669"/>
    <property type="project" value="InterPro"/>
</dbReference>
<evidence type="ECO:0000313" key="3">
    <source>
        <dbReference type="Proteomes" id="UP001070352"/>
    </source>
</evidence>
<dbReference type="Pfam" id="PF08241">
    <property type="entry name" value="Methyltransf_11"/>
    <property type="match status" value="1"/>
</dbReference>
<gene>
    <name evidence="2" type="ORF">MOC45_21135</name>
</gene>
<proteinExistence type="predicted"/>
<name>A0A9Q4HAN1_BACSC</name>
<evidence type="ECO:0000259" key="1">
    <source>
        <dbReference type="Pfam" id="PF08241"/>
    </source>
</evidence>
<feature type="domain" description="Methyltransferase type 11" evidence="1">
    <location>
        <begin position="32"/>
        <end position="134"/>
    </location>
</feature>
<keyword evidence="2" id="KW-0489">Methyltransferase</keyword>
<protein>
    <submittedName>
        <fullName evidence="2">Methyltransferase domain-containing protein</fullName>
    </submittedName>
</protein>
<dbReference type="Proteomes" id="UP001070352">
    <property type="component" value="Unassembled WGS sequence"/>
</dbReference>
<dbReference type="GO" id="GO:0032259">
    <property type="term" value="P:methylation"/>
    <property type="evidence" value="ECO:0007669"/>
    <property type="project" value="UniProtKB-KW"/>
</dbReference>
<dbReference type="Gene3D" id="3.40.50.150">
    <property type="entry name" value="Vaccinia Virus protein VP39"/>
    <property type="match status" value="1"/>
</dbReference>
<dbReference type="EMBL" id="JALANJ010000053">
    <property type="protein sequence ID" value="MCY8123048.1"/>
    <property type="molecule type" value="Genomic_DNA"/>
</dbReference>
<comment type="caution">
    <text evidence="2">The sequence shown here is derived from an EMBL/GenBank/DDBJ whole genome shotgun (WGS) entry which is preliminary data.</text>
</comment>
<sequence>MIAITKKYLEQMNASANDKVQMIQYIAGDTVLDVGIGGGVLGKLIRSRKPCINVIGVDKKISSHTEDRLSFYHDVFELDARDLQKEIEVGEVDTVIFSSVLHEVFSYNGYSIEAVYEALKSAYNIIPKGGRIIIRDGVKMEDNSKVLIKFKNPSDLQKAAQFATDFKARQIELTIGDYDSVTMPMNDAMEFLYTYTWGDKDYEREVKEQYGLFTPKEYIAAVKDLLDLELVTYNHYLQEGHNRHLSRKVELFDEEGRRTRFPDSNILLVFQK</sequence>
<dbReference type="CDD" id="cd02440">
    <property type="entry name" value="AdoMet_MTases"/>
    <property type="match status" value="1"/>
</dbReference>
<reference evidence="2" key="1">
    <citation type="submission" date="2022-02" db="EMBL/GenBank/DDBJ databases">
        <title>Crop Bioprotection Bacillus Genome Sequencing.</title>
        <authorList>
            <person name="Dunlap C."/>
        </authorList>
    </citation>
    <scope>NUCLEOTIDE SEQUENCE</scope>
    <source>
        <strain evidence="2">M18B4</strain>
    </source>
</reference>
<dbReference type="AlphaFoldDB" id="A0A9Q4HAN1"/>